<evidence type="ECO:0000313" key="2">
    <source>
        <dbReference type="EMBL" id="CAA9534507.1"/>
    </source>
</evidence>
<feature type="compositionally biased region" description="Low complexity" evidence="1">
    <location>
        <begin position="115"/>
        <end position="143"/>
    </location>
</feature>
<feature type="compositionally biased region" description="Pro residues" evidence="1">
    <location>
        <begin position="1"/>
        <end position="13"/>
    </location>
</feature>
<feature type="compositionally biased region" description="Basic and acidic residues" evidence="1">
    <location>
        <begin position="256"/>
        <end position="272"/>
    </location>
</feature>
<gene>
    <name evidence="2" type="ORF">AVDCRST_MAG30-4091</name>
</gene>
<feature type="compositionally biased region" description="Low complexity" evidence="1">
    <location>
        <begin position="277"/>
        <end position="289"/>
    </location>
</feature>
<name>A0A6J4TYV8_9ACTN</name>
<proteinExistence type="predicted"/>
<feature type="compositionally biased region" description="Basic residues" evidence="1">
    <location>
        <begin position="70"/>
        <end position="83"/>
    </location>
</feature>
<accession>A0A6J4TYV8</accession>
<reference evidence="2" key="1">
    <citation type="submission" date="2020-02" db="EMBL/GenBank/DDBJ databases">
        <authorList>
            <person name="Meier V. D."/>
        </authorList>
    </citation>
    <scope>NUCLEOTIDE SEQUENCE</scope>
    <source>
        <strain evidence="2">AVDCRST_MAG30</strain>
    </source>
</reference>
<organism evidence="2">
    <name type="scientific">uncultured Solirubrobacteraceae bacterium</name>
    <dbReference type="NCBI Taxonomy" id="1162706"/>
    <lineage>
        <taxon>Bacteria</taxon>
        <taxon>Bacillati</taxon>
        <taxon>Actinomycetota</taxon>
        <taxon>Thermoleophilia</taxon>
        <taxon>Solirubrobacterales</taxon>
        <taxon>Solirubrobacteraceae</taxon>
        <taxon>environmental samples</taxon>
    </lineage>
</organism>
<feature type="non-terminal residue" evidence="2">
    <location>
        <position position="289"/>
    </location>
</feature>
<evidence type="ECO:0000256" key="1">
    <source>
        <dbReference type="SAM" id="MobiDB-lite"/>
    </source>
</evidence>
<feature type="compositionally biased region" description="Basic and acidic residues" evidence="1">
    <location>
        <begin position="25"/>
        <end position="40"/>
    </location>
</feature>
<feature type="compositionally biased region" description="Low complexity" evidence="1">
    <location>
        <begin position="170"/>
        <end position="179"/>
    </location>
</feature>
<feature type="compositionally biased region" description="Low complexity" evidence="1">
    <location>
        <begin position="187"/>
        <end position="224"/>
    </location>
</feature>
<dbReference type="EMBL" id="CADCVS010000537">
    <property type="protein sequence ID" value="CAA9534507.1"/>
    <property type="molecule type" value="Genomic_DNA"/>
</dbReference>
<protein>
    <submittedName>
        <fullName evidence="2">N-Acetyl-D-glucosamine ABC transport system, permease protein 1</fullName>
    </submittedName>
</protein>
<sequence>DPPPRRAPPPGALPPGRGAPRRAPRGADLRALADRVRPADEPPLLRPRQLRGAARGPDPAHRAAELAAVPRHRGAAAAPRRRRDGAPAARARAGSRRPAHRGLPADGRPRRRVRAALPLPAQPGLRAGQRPARRTGAARAGVAVDPRGRHGGSGHRGDVHGGGGVRGRAGHAAGAARGALRPREARGLAPQPHAPAGDAAAHAPDAGPARLPRYRLRPPGLLRPGPDRHGHRTGSRDPLPAPVHLRRGLRGAPLRIRRDGHADALRADRADRGGAGARAALRPLRTGPL</sequence>
<feature type="non-terminal residue" evidence="2">
    <location>
        <position position="1"/>
    </location>
</feature>
<dbReference type="AlphaFoldDB" id="A0A6J4TYV8"/>
<feature type="region of interest" description="Disordered" evidence="1">
    <location>
        <begin position="1"/>
        <end position="289"/>
    </location>
</feature>